<gene>
    <name evidence="1" type="ORF">CLUMA_CG009499</name>
</gene>
<name>A0A1J1IAS2_9DIPT</name>
<protein>
    <submittedName>
        <fullName evidence="1">CLUMA_CG009499, isoform A</fullName>
    </submittedName>
</protein>
<proteinExistence type="predicted"/>
<accession>A0A1J1IAS2</accession>
<evidence type="ECO:0000313" key="2">
    <source>
        <dbReference type="Proteomes" id="UP000183832"/>
    </source>
</evidence>
<organism evidence="1 2">
    <name type="scientific">Clunio marinus</name>
    <dbReference type="NCBI Taxonomy" id="568069"/>
    <lineage>
        <taxon>Eukaryota</taxon>
        <taxon>Metazoa</taxon>
        <taxon>Ecdysozoa</taxon>
        <taxon>Arthropoda</taxon>
        <taxon>Hexapoda</taxon>
        <taxon>Insecta</taxon>
        <taxon>Pterygota</taxon>
        <taxon>Neoptera</taxon>
        <taxon>Endopterygota</taxon>
        <taxon>Diptera</taxon>
        <taxon>Nematocera</taxon>
        <taxon>Chironomoidea</taxon>
        <taxon>Chironomidae</taxon>
        <taxon>Clunio</taxon>
    </lineage>
</organism>
<evidence type="ECO:0000313" key="1">
    <source>
        <dbReference type="EMBL" id="CRK96062.1"/>
    </source>
</evidence>
<reference evidence="1 2" key="1">
    <citation type="submission" date="2015-04" db="EMBL/GenBank/DDBJ databases">
        <authorList>
            <person name="Syromyatnikov M.Y."/>
            <person name="Popov V.N."/>
        </authorList>
    </citation>
    <scope>NUCLEOTIDE SEQUENCE [LARGE SCALE GENOMIC DNA]</scope>
</reference>
<dbReference type="Proteomes" id="UP000183832">
    <property type="component" value="Unassembled WGS sequence"/>
</dbReference>
<dbReference type="EMBL" id="CVRI01000043">
    <property type="protein sequence ID" value="CRK96062.1"/>
    <property type="molecule type" value="Genomic_DNA"/>
</dbReference>
<dbReference type="AlphaFoldDB" id="A0A1J1IAS2"/>
<sequence>MEENFNVLWKKTDTSHTCTIQGFPILNIRRLEWWWKKKPRQRALIRYLTSCNIFMAGTRVGTCPSNVES</sequence>
<keyword evidence="2" id="KW-1185">Reference proteome</keyword>